<reference evidence="2" key="1">
    <citation type="submission" date="2016-10" db="EMBL/GenBank/DDBJ databases">
        <authorList>
            <person name="Varghese N."/>
            <person name="Submissions S."/>
        </authorList>
    </citation>
    <scope>NUCLEOTIDE SEQUENCE [LARGE SCALE GENOMIC DNA]</scope>
    <source>
        <strain evidence="2">CGMCC 4.3530</strain>
    </source>
</reference>
<dbReference type="EMBL" id="FNOK01000025">
    <property type="protein sequence ID" value="SDY35322.1"/>
    <property type="molecule type" value="Genomic_DNA"/>
</dbReference>
<dbReference type="STRING" id="418495.SAMN05216215_102515"/>
<organism evidence="1 2">
    <name type="scientific">Saccharopolyspora shandongensis</name>
    <dbReference type="NCBI Taxonomy" id="418495"/>
    <lineage>
        <taxon>Bacteria</taxon>
        <taxon>Bacillati</taxon>
        <taxon>Actinomycetota</taxon>
        <taxon>Actinomycetes</taxon>
        <taxon>Pseudonocardiales</taxon>
        <taxon>Pseudonocardiaceae</taxon>
        <taxon>Saccharopolyspora</taxon>
    </lineage>
</organism>
<accession>A0A1H3J5Z5</accession>
<gene>
    <name evidence="1" type="ORF">SAMN05216215_102515</name>
</gene>
<protein>
    <submittedName>
        <fullName evidence="1">Uncharacterized protein</fullName>
    </submittedName>
</protein>
<evidence type="ECO:0000313" key="2">
    <source>
        <dbReference type="Proteomes" id="UP000199529"/>
    </source>
</evidence>
<name>A0A1H3J5Z5_9PSEU</name>
<keyword evidence="2" id="KW-1185">Reference proteome</keyword>
<dbReference type="AlphaFoldDB" id="A0A1H3J5Z5"/>
<dbReference type="Proteomes" id="UP000199529">
    <property type="component" value="Unassembled WGS sequence"/>
</dbReference>
<evidence type="ECO:0000313" key="1">
    <source>
        <dbReference type="EMBL" id="SDY35322.1"/>
    </source>
</evidence>
<sequence>MSDGDDTDRRLPEHRVSRGMNGRPYLALFGGPGYVEVDI</sequence>
<proteinExistence type="predicted"/>